<evidence type="ECO:0000259" key="4">
    <source>
        <dbReference type="Pfam" id="PF04451"/>
    </source>
</evidence>
<dbReference type="SUPFAM" id="SSF49749">
    <property type="entry name" value="Group II dsDNA viruses VP"/>
    <property type="match status" value="2"/>
</dbReference>
<proteinExistence type="predicted"/>
<evidence type="ECO:0000256" key="3">
    <source>
        <dbReference type="ARBA" id="ARBA00022844"/>
    </source>
</evidence>
<dbReference type="Pfam" id="PF16903">
    <property type="entry name" value="Capsid_N"/>
    <property type="match status" value="1"/>
</dbReference>
<protein>
    <submittedName>
        <fullName evidence="6">Major capsid protein</fullName>
    </submittedName>
</protein>
<accession>A0A5J6VKZ3</accession>
<name>A0A5J6VKZ3_9VIRU</name>
<reference evidence="6" key="1">
    <citation type="journal article" date="2019" name="Philos. Trans. R. Soc. Lond., B, Biol. Sci.">
        <title>Targeted metagenomic recovery of four divergent viruses reveals shared and distinctive characteristics of giant viruses of marine eukaryotes.</title>
        <authorList>
            <person name="Needham D.M."/>
            <person name="Poirier C."/>
            <person name="Hehenberger E."/>
            <person name="Jimenez V."/>
            <person name="Swalwell J.E."/>
            <person name="Santoro A.E."/>
            <person name="Worden A.Z."/>
        </authorList>
    </citation>
    <scope>NUCLEOTIDE SEQUENCE</scope>
    <source>
        <strain evidence="6">MPacV-611</strain>
    </source>
</reference>
<dbReference type="InterPro" id="IPR031654">
    <property type="entry name" value="Capsid_N"/>
</dbReference>
<dbReference type="EMBL" id="MN448289">
    <property type="protein sequence ID" value="QFG74603.1"/>
    <property type="molecule type" value="Genomic_DNA"/>
</dbReference>
<dbReference type="Gene3D" id="2.70.9.10">
    <property type="entry name" value="Adenovirus Type 2 Hexon, domain 4"/>
    <property type="match status" value="1"/>
</dbReference>
<evidence type="ECO:0000313" key="6">
    <source>
        <dbReference type="EMBL" id="QFG74603.1"/>
    </source>
</evidence>
<comment type="subcellular location">
    <subcellularLocation>
        <location evidence="1">Virion</location>
    </subcellularLocation>
</comment>
<keyword evidence="3" id="KW-0946">Virion</keyword>
<dbReference type="InterPro" id="IPR007542">
    <property type="entry name" value="MCP_C"/>
</dbReference>
<dbReference type="GO" id="GO:0005198">
    <property type="term" value="F:structural molecule activity"/>
    <property type="evidence" value="ECO:0007669"/>
    <property type="project" value="InterPro"/>
</dbReference>
<evidence type="ECO:0000256" key="1">
    <source>
        <dbReference type="ARBA" id="ARBA00004328"/>
    </source>
</evidence>
<organism evidence="6">
    <name type="scientific">Megaviridae environmental sample</name>
    <dbReference type="NCBI Taxonomy" id="1737588"/>
    <lineage>
        <taxon>Viruses</taxon>
        <taxon>Varidnaviria</taxon>
        <taxon>Bamfordvirae</taxon>
        <taxon>Nucleocytoviricota</taxon>
        <taxon>Megaviricetes</taxon>
        <taxon>Imitervirales</taxon>
        <taxon>Mimiviridae</taxon>
        <taxon>environmental samples</taxon>
    </lineage>
</organism>
<dbReference type="Pfam" id="PF04451">
    <property type="entry name" value="Capsid_NCLDV"/>
    <property type="match status" value="1"/>
</dbReference>
<keyword evidence="2" id="KW-0167">Capsid protein</keyword>
<sequence length="494" mass="58055">MTIGYIILQCTNSKNNMLSRGPTITFFKKCYVRHTNFSKETLPLYFNSSVDFGKQLSVNLSKNADLLSQITLKLILPNISKSTNTTLPHDIKKFKWINKIGLGIIKYIEIEVGGITIDRHYGDWLNIYYELFEGYNEDNQKTIGNNNKILNEYSSTKDNYSLYIPLKFFFNLFPKYYLPLLSISGQDVKLNIVLNKFEDCIKESPTHYFEVDETICLFQQNEYLYQNINLKKNIGKFVYFDTVNKRVYYEKVIGEFLIPTAQSIKSSYNIVGDKTKFNMIPKVNSIINRDEPFFNGNRPPLQDGFLLVNYVYLDHDERWYYQTNKLQYHVPLISTALDKTISNINYKYNFKLHNPTKALIWRFILKNNIEQNDIFNYSLFPLSNSDDNILISSKLYMNNVQISDITNVEFYNLLQNGTNYFYYNKFISSYSFSAISDYSDVHGTINLSKIQDMYLDIKLNKSINYQYPVNIRLYGLYYNIIEIDNGILSLKYTI</sequence>
<dbReference type="Gene3D" id="2.70.9.20">
    <property type="entry name" value="Major capsid protein Vp54"/>
    <property type="match status" value="1"/>
</dbReference>
<feature type="domain" description="Major capsid protein C-terminal" evidence="4">
    <location>
        <begin position="326"/>
        <end position="487"/>
    </location>
</feature>
<feature type="domain" description="Major capsid protein N-terminal" evidence="5">
    <location>
        <begin position="25"/>
        <end position="202"/>
    </location>
</feature>
<dbReference type="InterPro" id="IPR016112">
    <property type="entry name" value="VP_dsDNA_II"/>
</dbReference>
<dbReference type="GO" id="GO:0019028">
    <property type="term" value="C:viral capsid"/>
    <property type="evidence" value="ECO:0007669"/>
    <property type="project" value="UniProtKB-KW"/>
</dbReference>
<evidence type="ECO:0000256" key="2">
    <source>
        <dbReference type="ARBA" id="ARBA00022561"/>
    </source>
</evidence>
<evidence type="ECO:0000259" key="5">
    <source>
        <dbReference type="Pfam" id="PF16903"/>
    </source>
</evidence>
<dbReference type="InterPro" id="IPR038519">
    <property type="entry name" value="MCP_C_sf"/>
</dbReference>